<evidence type="ECO:0000313" key="2">
    <source>
        <dbReference type="EnsemblMetazoa" id="ACOM029914-PA.1"/>
    </source>
</evidence>
<dbReference type="PANTHER" id="PTHR12336">
    <property type="entry name" value="ADULT CUTICLE PROTEIN 1-RELATED"/>
    <property type="match status" value="1"/>
</dbReference>
<dbReference type="Proteomes" id="UP000075882">
    <property type="component" value="Unassembled WGS sequence"/>
</dbReference>
<proteinExistence type="predicted"/>
<dbReference type="EnsemblMetazoa" id="ACOM029914-RA">
    <property type="protein sequence ID" value="ACOM029914-PA.1"/>
    <property type="gene ID" value="ACOM029914"/>
</dbReference>
<feature type="chain" id="PRO_5036453512" evidence="1">
    <location>
        <begin position="19"/>
        <end position="328"/>
    </location>
</feature>
<name>A0A8W7PE45_ANOCL</name>
<keyword evidence="1" id="KW-0732">Signal</keyword>
<reference evidence="2" key="1">
    <citation type="submission" date="2022-08" db="UniProtKB">
        <authorList>
            <consortium name="EnsemblMetazoa"/>
        </authorList>
    </citation>
    <scope>IDENTIFICATION</scope>
</reference>
<feature type="signal peptide" evidence="1">
    <location>
        <begin position="1"/>
        <end position="18"/>
    </location>
</feature>
<dbReference type="VEuPathDB" id="VectorBase:ACON2_036705"/>
<dbReference type="PANTHER" id="PTHR12336:SF0">
    <property type="entry name" value="ADULT CUTICLE PROTEIN 1-RELATED"/>
    <property type="match status" value="1"/>
</dbReference>
<dbReference type="InterPro" id="IPR031874">
    <property type="entry name" value="Cuticle_Acp1"/>
</dbReference>
<dbReference type="VEuPathDB" id="VectorBase:ACON2_043061"/>
<dbReference type="Pfam" id="PF15955">
    <property type="entry name" value="Cuticle_4"/>
    <property type="match status" value="1"/>
</dbReference>
<evidence type="ECO:0000256" key="1">
    <source>
        <dbReference type="SAM" id="SignalP"/>
    </source>
</evidence>
<accession>A0A8W7PE45</accession>
<organism evidence="2">
    <name type="scientific">Anopheles coluzzii</name>
    <name type="common">African malaria mosquito</name>
    <dbReference type="NCBI Taxonomy" id="1518534"/>
    <lineage>
        <taxon>Eukaryota</taxon>
        <taxon>Metazoa</taxon>
        <taxon>Ecdysozoa</taxon>
        <taxon>Arthropoda</taxon>
        <taxon>Hexapoda</taxon>
        <taxon>Insecta</taxon>
        <taxon>Pterygota</taxon>
        <taxon>Neoptera</taxon>
        <taxon>Endopterygota</taxon>
        <taxon>Diptera</taxon>
        <taxon>Nematocera</taxon>
        <taxon>Culicoidea</taxon>
        <taxon>Culicidae</taxon>
        <taxon>Anophelinae</taxon>
        <taxon>Anopheles</taxon>
    </lineage>
</organism>
<dbReference type="AlphaFoldDB" id="A0A8W7PE45"/>
<sequence>MKGFIAIAVLALATVSQGSYLPAVQSVLPYAYSSGLHGLGAYDGLGHYSSLGGLGYSSVLDHGLSYPYSAALPYSVYNNGLYGGYYGAKYAPTVVQANVNTLKTVSPLGLYGGYYGAKYAPTVVQANVNTLKTGFIAIAVLALATVSQGSYLPAVQSVLPYAYSSGLHGLGAYDGLGHYSSLGGLGYSSVLDHGLSYPYSAALPYSVYNNGLYGGYYGAKYAPTVVQANVNTLKTVSPLGLYGGYYGAKYAPTVVQANVNTLKTVSPLGLYGGYGVEHGYGLGHGYGYGYNNYLPVQGHAAKYVAANPGAVHVAPLPGHLVNQKSIVA</sequence>
<protein>
    <submittedName>
        <fullName evidence="2">Uncharacterized protein</fullName>
    </submittedName>
</protein>